<dbReference type="RefSeq" id="WP_342692333.1">
    <property type="nucleotide sequence ID" value="NZ_JBCGDP010000012.1"/>
</dbReference>
<keyword evidence="2" id="KW-1185">Reference proteome</keyword>
<proteinExistence type="predicted"/>
<evidence type="ECO:0000313" key="1">
    <source>
        <dbReference type="EMBL" id="MEM0577433.1"/>
    </source>
</evidence>
<name>A0ABU9NQ19_9FLAO</name>
<reference evidence="1 2" key="1">
    <citation type="submission" date="2024-03" db="EMBL/GenBank/DDBJ databases">
        <title>Two novel species of the genus Flavobacterium exhibiting potentially degradation of complex polysaccharides.</title>
        <authorList>
            <person name="Lian X."/>
        </authorList>
    </citation>
    <scope>NUCLEOTIDE SEQUENCE [LARGE SCALE GENOMIC DNA]</scope>
    <source>
        <strain evidence="1 2">N6</strain>
    </source>
</reference>
<accession>A0ABU9NQ19</accession>
<evidence type="ECO:0000313" key="2">
    <source>
        <dbReference type="Proteomes" id="UP001468798"/>
    </source>
</evidence>
<sequence length="128" mass="14843">MLKNCAKYQPKSNIMRKKDSEKIVSDLIEVITGKLLDNYKNQNGLVIDSVETLNILDFEIDKENEDRDKIIVTKIIASARVWVKFTEGSRSSDNIHLHNNKSVEFVYNKETDEFEMVASDVVFYMDSF</sequence>
<dbReference type="EMBL" id="JBCGDP010000012">
    <property type="protein sequence ID" value="MEM0577433.1"/>
    <property type="molecule type" value="Genomic_DNA"/>
</dbReference>
<comment type="caution">
    <text evidence="1">The sequence shown here is derived from an EMBL/GenBank/DDBJ whole genome shotgun (WGS) entry which is preliminary data.</text>
</comment>
<protein>
    <submittedName>
        <fullName evidence="1">Uncharacterized protein</fullName>
    </submittedName>
</protein>
<organism evidence="1 2">
    <name type="scientific">Flavobacterium polysaccharolyticum</name>
    <dbReference type="NCBI Taxonomy" id="3133148"/>
    <lineage>
        <taxon>Bacteria</taxon>
        <taxon>Pseudomonadati</taxon>
        <taxon>Bacteroidota</taxon>
        <taxon>Flavobacteriia</taxon>
        <taxon>Flavobacteriales</taxon>
        <taxon>Flavobacteriaceae</taxon>
        <taxon>Flavobacterium</taxon>
    </lineage>
</organism>
<dbReference type="Proteomes" id="UP001468798">
    <property type="component" value="Unassembled WGS sequence"/>
</dbReference>
<gene>
    <name evidence="1" type="ORF">WFZ86_13065</name>
</gene>